<dbReference type="PANTHER" id="PTHR36456">
    <property type="entry name" value="UPF0232 PROTEIN SCO3875"/>
    <property type="match status" value="1"/>
</dbReference>
<keyword evidence="2" id="KW-1185">Reference proteome</keyword>
<sequence>MKSKPTDISELMGQKLSQVQQRTHALQQLEQSVRQVLGDDLQGRYRVANLRQGVLVIETNSGAWATRLQFQKQQLLQHLRQQNYPMLTTIEIKVNPKLSRVERHQEKNLNSISPEAAKGLNELAETVGGSLGEKLKKLAALGGRPIK</sequence>
<dbReference type="RefSeq" id="WP_136864080.1">
    <property type="nucleotide sequence ID" value="NZ_SWCJ01000011.1"/>
</dbReference>
<evidence type="ECO:0000313" key="2">
    <source>
        <dbReference type="Proteomes" id="UP000305675"/>
    </source>
</evidence>
<organism evidence="1 2">
    <name type="scientific">Ferrimonas aestuarii</name>
    <dbReference type="NCBI Taxonomy" id="2569539"/>
    <lineage>
        <taxon>Bacteria</taxon>
        <taxon>Pseudomonadati</taxon>
        <taxon>Pseudomonadota</taxon>
        <taxon>Gammaproteobacteria</taxon>
        <taxon>Alteromonadales</taxon>
        <taxon>Ferrimonadaceae</taxon>
        <taxon>Ferrimonas</taxon>
    </lineage>
</organism>
<dbReference type="EMBL" id="SWCJ01000011">
    <property type="protein sequence ID" value="TKB53720.1"/>
    <property type="molecule type" value="Genomic_DNA"/>
</dbReference>
<proteinExistence type="predicted"/>
<protein>
    <submittedName>
        <fullName evidence="1">DUF721 domain-containing protein</fullName>
    </submittedName>
</protein>
<dbReference type="Proteomes" id="UP000305675">
    <property type="component" value="Unassembled WGS sequence"/>
</dbReference>
<dbReference type="AlphaFoldDB" id="A0A4U1BLP8"/>
<evidence type="ECO:0000313" key="1">
    <source>
        <dbReference type="EMBL" id="TKB53720.1"/>
    </source>
</evidence>
<dbReference type="Pfam" id="PF05258">
    <property type="entry name" value="DciA"/>
    <property type="match status" value="1"/>
</dbReference>
<gene>
    <name evidence="1" type="ORF">FCL42_14180</name>
</gene>
<dbReference type="PANTHER" id="PTHR36456:SF1">
    <property type="entry name" value="UPF0232 PROTEIN SCO3875"/>
    <property type="match status" value="1"/>
</dbReference>
<name>A0A4U1BLP8_9GAMM</name>
<reference evidence="1 2" key="1">
    <citation type="submission" date="2019-04" db="EMBL/GenBank/DDBJ databases">
        <authorList>
            <person name="Hwang J.C."/>
        </authorList>
    </citation>
    <scope>NUCLEOTIDE SEQUENCE [LARGE SCALE GENOMIC DNA]</scope>
    <source>
        <strain evidence="1 2">IMCC35002</strain>
    </source>
</reference>
<dbReference type="OrthoDB" id="5767011at2"/>
<comment type="caution">
    <text evidence="1">The sequence shown here is derived from an EMBL/GenBank/DDBJ whole genome shotgun (WGS) entry which is preliminary data.</text>
</comment>
<accession>A0A4U1BLP8</accession>
<dbReference type="InterPro" id="IPR007922">
    <property type="entry name" value="DciA-like"/>
</dbReference>